<dbReference type="InterPro" id="IPR005158">
    <property type="entry name" value="BTAD"/>
</dbReference>
<name>A0A4R4QGF9_9ACTN</name>
<dbReference type="OrthoDB" id="134985at2"/>
<organism evidence="2 3">
    <name type="scientific">Kribbella albertanoniae</name>
    <dbReference type="NCBI Taxonomy" id="1266829"/>
    <lineage>
        <taxon>Bacteria</taxon>
        <taxon>Bacillati</taxon>
        <taxon>Actinomycetota</taxon>
        <taxon>Actinomycetes</taxon>
        <taxon>Propionibacteriales</taxon>
        <taxon>Kribbellaceae</taxon>
        <taxon>Kribbella</taxon>
    </lineage>
</organism>
<dbReference type="InterPro" id="IPR036388">
    <property type="entry name" value="WH-like_DNA-bd_sf"/>
</dbReference>
<dbReference type="InterPro" id="IPR011990">
    <property type="entry name" value="TPR-like_helical_dom_sf"/>
</dbReference>
<dbReference type="PANTHER" id="PTHR35807">
    <property type="entry name" value="TRANSCRIPTIONAL REGULATOR REDD-RELATED"/>
    <property type="match status" value="1"/>
</dbReference>
<sequence>MIELCDVVIETNEEGIAGRNRVQQVPIDPQVTAMSASSRLARGDWHGATGELGRLTSGDGPLAVELSWRAGLAACQLGDLKTAERVLGRGRRGTGELANEAIHAACTATVHAARGRHAEALEMAEHATQLAAKASSLQATAASHTVLSEVAAKAADWRGAESNYLVAVAAAEQSRDIINLIRLGIGRGAQLTAQGLPAEALEELGQALALVDQSGYVVLRPWALTEIGDAHVLRSEYDEASRRYGAARDGYRSMNSAEVARPMAGLGLIYRLQGQVEQARAAYEDAIRTAQAGGWRDTVMLASAGLARVRAADDLGAAAAMAELATDDGPNQVGALLARGWIGLLKGDHTGAEVQAKSAAEAARCRWDQAGLAEALELMACVRPDLAARRLAEAAAIWTDVGNAFGVARAGLLAATLRADRAGALGEAEKLRQLGARREWTGIADGLAVARLAPALRIDALGKFQVVREGAVVAATEWQSKKARDVLKILLSRRGGPITRDELHSLLWPEDAHLASNRLSVVLTVLRTVLDGSRADRISNPAVVSDRNIVRLDLTVVDTDVERYIETASAALESWRRQGSDALVSLQSAVSAYTGVFCAEDTYESWAEPMRDELSALHASVLRALGAAAEATDEVDLAVWSFLALLRQDPYDESTYLDLITLLQESGRYGDARRHYRQYIERMEEIDVRPTPFPAGMSVGDGPRRRRVVAAG</sequence>
<keyword evidence="3" id="KW-1185">Reference proteome</keyword>
<accession>A0A4R4QGF9</accession>
<proteinExistence type="predicted"/>
<reference evidence="2 3" key="1">
    <citation type="submission" date="2019-03" db="EMBL/GenBank/DDBJ databases">
        <title>Draft genome sequences of novel Actinobacteria.</title>
        <authorList>
            <person name="Sahin N."/>
            <person name="Ay H."/>
            <person name="Saygin H."/>
        </authorList>
    </citation>
    <scope>NUCLEOTIDE SEQUENCE [LARGE SCALE GENOMIC DNA]</scope>
    <source>
        <strain evidence="2 3">JCM 30547</strain>
    </source>
</reference>
<dbReference type="InterPro" id="IPR051677">
    <property type="entry name" value="AfsR-DnrI-RedD_regulator"/>
</dbReference>
<dbReference type="RefSeq" id="WP_132401598.1">
    <property type="nucleotide sequence ID" value="NZ_SMKA01000006.1"/>
</dbReference>
<evidence type="ECO:0000313" key="3">
    <source>
        <dbReference type="Proteomes" id="UP000295075"/>
    </source>
</evidence>
<gene>
    <name evidence="2" type="ORF">E1261_03345</name>
</gene>
<evidence type="ECO:0000313" key="2">
    <source>
        <dbReference type="EMBL" id="TDC34668.1"/>
    </source>
</evidence>
<dbReference type="SMART" id="SM01043">
    <property type="entry name" value="BTAD"/>
    <property type="match status" value="1"/>
</dbReference>
<dbReference type="InterPro" id="IPR016032">
    <property type="entry name" value="Sig_transdc_resp-reg_C-effctor"/>
</dbReference>
<comment type="caution">
    <text evidence="2">The sequence shown here is derived from an EMBL/GenBank/DDBJ whole genome shotgun (WGS) entry which is preliminary data.</text>
</comment>
<evidence type="ECO:0000259" key="1">
    <source>
        <dbReference type="SMART" id="SM01043"/>
    </source>
</evidence>
<dbReference type="Gene3D" id="1.25.40.10">
    <property type="entry name" value="Tetratricopeptide repeat domain"/>
    <property type="match status" value="2"/>
</dbReference>
<dbReference type="Proteomes" id="UP000295075">
    <property type="component" value="Unassembled WGS sequence"/>
</dbReference>
<dbReference type="AlphaFoldDB" id="A0A4R4QGF9"/>
<dbReference type="GO" id="GO:0006355">
    <property type="term" value="P:regulation of DNA-templated transcription"/>
    <property type="evidence" value="ECO:0007669"/>
    <property type="project" value="InterPro"/>
</dbReference>
<dbReference type="GO" id="GO:0003677">
    <property type="term" value="F:DNA binding"/>
    <property type="evidence" value="ECO:0007669"/>
    <property type="project" value="InterPro"/>
</dbReference>
<feature type="domain" description="Bacterial transcriptional activator" evidence="1">
    <location>
        <begin position="559"/>
        <end position="689"/>
    </location>
</feature>
<dbReference type="EMBL" id="SMKA01000006">
    <property type="protein sequence ID" value="TDC34668.1"/>
    <property type="molecule type" value="Genomic_DNA"/>
</dbReference>
<protein>
    <recommendedName>
        <fullName evidence="1">Bacterial transcriptional activator domain-containing protein</fullName>
    </recommendedName>
</protein>
<dbReference type="Pfam" id="PF03704">
    <property type="entry name" value="BTAD"/>
    <property type="match status" value="1"/>
</dbReference>
<dbReference type="Gene3D" id="1.10.10.10">
    <property type="entry name" value="Winged helix-like DNA-binding domain superfamily/Winged helix DNA-binding domain"/>
    <property type="match status" value="1"/>
</dbReference>
<dbReference type="SUPFAM" id="SSF48452">
    <property type="entry name" value="TPR-like"/>
    <property type="match status" value="2"/>
</dbReference>
<dbReference type="SUPFAM" id="SSF46894">
    <property type="entry name" value="C-terminal effector domain of the bipartite response regulators"/>
    <property type="match status" value="1"/>
</dbReference>